<dbReference type="Gene3D" id="3.30.230.10">
    <property type="match status" value="1"/>
</dbReference>
<keyword evidence="3" id="KW-0175">Coiled coil</keyword>
<gene>
    <name evidence="5" type="ORF">J5Y09_04430</name>
</gene>
<dbReference type="InterPro" id="IPR014721">
    <property type="entry name" value="Ribsml_uS5_D2-typ_fold_subgr"/>
</dbReference>
<comment type="caution">
    <text evidence="5">The sequence shown here is derived from an EMBL/GenBank/DDBJ whole genome shotgun (WGS) entry which is preliminary data.</text>
</comment>
<dbReference type="InterPro" id="IPR046843">
    <property type="entry name" value="LonB_AAA-LID"/>
</dbReference>
<keyword evidence="2" id="KW-0720">Serine protease</keyword>
<comment type="catalytic activity">
    <reaction evidence="2">
        <text>Hydrolysis of proteins in presence of ATP.</text>
        <dbReference type="EC" id="3.4.21.53"/>
    </reaction>
</comment>
<comment type="similarity">
    <text evidence="2">Belongs to the peptidase S16 family.</text>
</comment>
<dbReference type="PRINTS" id="PR00830">
    <property type="entry name" value="ENDOLAPTASE"/>
</dbReference>
<dbReference type="Pfam" id="PF20437">
    <property type="entry name" value="LonC_helical"/>
    <property type="match status" value="1"/>
</dbReference>
<sequence length="812" mass="86153">MPPPEDIGPPPLDAAALRRATDPAVLDGTGDGTAPEAERLALQPRAAAALALGAGTAARGFNIFAIGPAAARIKDSLAARMREAARGRPRPDDWVYMHNFAAPHRPTALRLPAGRAPAFAKALEALVEDLRGGLPAVLEGEDHQRRRGAIEATFHGRAEQAFQALGEKATKDGVAILRTPMGFAVAPARDGKVVPPEDFAGWPEAEREAARQVMSAVEKELEETLRSIPRLEKDRREAVRQLDQEAARIVVDQEVEELLAAFADLPEIVRHIATIRADIVENLHMFLGEDPEAETVPGNAQGAGLRERYGANVLVTQAPDADGAPVVEETNPTLGNLIGRVEHVARQGALVTSFRLIKAGALHRANGGVLLIDARGLLTEPFSWAALKRALSGGRIVIEDMQRFAGMAGTVSLEPDPIPLDLRVVVHGDRSLYYLLAELDPDLDQHFKVLADFDEVMERTPQNEAALARIVAAGLEAEAATPIAPAGLARIVEHAARIAGDAGRLALLPEPLRDVAIEAGERARAAGIAQAGAAEVEAALAARRHRAARVQERLHAATIDGVLRIETTGAREGQVNGLSVLDVGGHAFGRPSRITARVRPGGAGIVDIEREVELGGPLHSKGVLILSGFLSARYAREEPLSLQASLVFEQSYSGVEGDSASCAELCALLSALAEVPLRQDLAITGSVDQQGLVQAIGGVNEKIEGFFDLCAARGLTGTQGVIIPSANARHLMLAPDVVAACRDGRFAIHAVATADEALALLTGLPAGARLDDGAFAEGSVNRRVEVRLRRFAALRRRWARSDEATALRPTKP</sequence>
<feature type="active site" evidence="2">
    <location>
        <position position="659"/>
    </location>
</feature>
<keyword evidence="2" id="KW-0378">Hydrolase</keyword>
<proteinExistence type="inferred from homology"/>
<dbReference type="SUPFAM" id="SSF52540">
    <property type="entry name" value="P-loop containing nucleoside triphosphate hydrolases"/>
    <property type="match status" value="1"/>
</dbReference>
<reference evidence="5 6" key="1">
    <citation type="submission" date="2021-03" db="EMBL/GenBank/DDBJ databases">
        <authorList>
            <person name="So Y."/>
        </authorList>
    </citation>
    <scope>NUCLEOTIDE SEQUENCE [LARGE SCALE GENOMIC DNA]</scope>
    <source>
        <strain evidence="5 6">PWR1</strain>
    </source>
</reference>
<evidence type="ECO:0000256" key="3">
    <source>
        <dbReference type="SAM" id="Coils"/>
    </source>
</evidence>
<protein>
    <recommendedName>
        <fullName evidence="2">endopeptidase La</fullName>
        <ecNumber evidence="2">3.4.21.53</ecNumber>
    </recommendedName>
</protein>
<accession>A0ABS4APE8</accession>
<feature type="coiled-coil region" evidence="3">
    <location>
        <begin position="207"/>
        <end position="248"/>
    </location>
</feature>
<keyword evidence="6" id="KW-1185">Reference proteome</keyword>
<dbReference type="Proteomes" id="UP000680815">
    <property type="component" value="Unassembled WGS sequence"/>
</dbReference>
<dbReference type="InterPro" id="IPR008269">
    <property type="entry name" value="Lon_proteolytic"/>
</dbReference>
<dbReference type="PROSITE" id="PS51786">
    <property type="entry name" value="LON_PROTEOLYTIC"/>
    <property type="match status" value="1"/>
</dbReference>
<evidence type="ECO:0000256" key="1">
    <source>
        <dbReference type="ARBA" id="ARBA00022670"/>
    </source>
</evidence>
<dbReference type="InterPro" id="IPR027417">
    <property type="entry name" value="P-loop_NTPase"/>
</dbReference>
<dbReference type="SUPFAM" id="SSF54211">
    <property type="entry name" value="Ribosomal protein S5 domain 2-like"/>
    <property type="match status" value="1"/>
</dbReference>
<feature type="domain" description="Lon proteolytic" evidence="4">
    <location>
        <begin position="569"/>
        <end position="764"/>
    </location>
</feature>
<evidence type="ECO:0000313" key="6">
    <source>
        <dbReference type="Proteomes" id="UP000680815"/>
    </source>
</evidence>
<dbReference type="Pfam" id="PF05362">
    <property type="entry name" value="Lon_C"/>
    <property type="match status" value="1"/>
</dbReference>
<organism evidence="5 6">
    <name type="scientific">Roseomonas nitratireducens</name>
    <dbReference type="NCBI Taxonomy" id="2820810"/>
    <lineage>
        <taxon>Bacteria</taxon>
        <taxon>Pseudomonadati</taxon>
        <taxon>Pseudomonadota</taxon>
        <taxon>Alphaproteobacteria</taxon>
        <taxon>Acetobacterales</taxon>
        <taxon>Roseomonadaceae</taxon>
        <taxon>Roseomonas</taxon>
    </lineage>
</organism>
<dbReference type="InterPro" id="IPR041699">
    <property type="entry name" value="AAA_32"/>
</dbReference>
<dbReference type="InterPro" id="IPR020568">
    <property type="entry name" value="Ribosomal_Su5_D2-typ_SF"/>
</dbReference>
<keyword evidence="1 2" id="KW-0645">Protease</keyword>
<dbReference type="InterPro" id="IPR046844">
    <property type="entry name" value="Lon-like_helical"/>
</dbReference>
<dbReference type="Pfam" id="PF13654">
    <property type="entry name" value="AAA_32"/>
    <property type="match status" value="1"/>
</dbReference>
<dbReference type="RefSeq" id="WP_209350547.1">
    <property type="nucleotide sequence ID" value="NZ_JAGIYZ010000003.1"/>
</dbReference>
<dbReference type="EC" id="3.4.21.53" evidence="2"/>
<feature type="active site" evidence="2">
    <location>
        <position position="702"/>
    </location>
</feature>
<dbReference type="PANTHER" id="PTHR10046">
    <property type="entry name" value="ATP DEPENDENT LON PROTEASE FAMILY MEMBER"/>
    <property type="match status" value="1"/>
</dbReference>
<dbReference type="Pfam" id="PF20436">
    <property type="entry name" value="LonB_AAA-LID"/>
    <property type="match status" value="1"/>
</dbReference>
<dbReference type="EMBL" id="JAGIYZ010000003">
    <property type="protein sequence ID" value="MBP0463147.1"/>
    <property type="molecule type" value="Genomic_DNA"/>
</dbReference>
<evidence type="ECO:0000313" key="5">
    <source>
        <dbReference type="EMBL" id="MBP0463147.1"/>
    </source>
</evidence>
<evidence type="ECO:0000259" key="4">
    <source>
        <dbReference type="PROSITE" id="PS51786"/>
    </source>
</evidence>
<dbReference type="InterPro" id="IPR027065">
    <property type="entry name" value="Lon_Prtase"/>
</dbReference>
<dbReference type="Gene3D" id="3.40.50.300">
    <property type="entry name" value="P-loop containing nucleotide triphosphate hydrolases"/>
    <property type="match status" value="2"/>
</dbReference>
<name>A0ABS4APE8_9PROT</name>
<evidence type="ECO:0000256" key="2">
    <source>
        <dbReference type="PROSITE-ProRule" id="PRU01122"/>
    </source>
</evidence>
<dbReference type="Gene3D" id="1.10.8.60">
    <property type="match status" value="1"/>
</dbReference>